<evidence type="ECO:0000313" key="2">
    <source>
        <dbReference type="Proteomes" id="UP001275084"/>
    </source>
</evidence>
<protein>
    <submittedName>
        <fullName evidence="1">Uncharacterized protein</fullName>
    </submittedName>
</protein>
<proteinExistence type="predicted"/>
<keyword evidence="2" id="KW-1185">Reference proteome</keyword>
<accession>A0AAJ0HBP5</accession>
<reference evidence="1" key="1">
    <citation type="journal article" date="2023" name="Mol. Phylogenet. Evol.">
        <title>Genome-scale phylogeny and comparative genomics of the fungal order Sordariales.</title>
        <authorList>
            <person name="Hensen N."/>
            <person name="Bonometti L."/>
            <person name="Westerberg I."/>
            <person name="Brannstrom I.O."/>
            <person name="Guillou S."/>
            <person name="Cros-Aarteil S."/>
            <person name="Calhoun S."/>
            <person name="Haridas S."/>
            <person name="Kuo A."/>
            <person name="Mondo S."/>
            <person name="Pangilinan J."/>
            <person name="Riley R."/>
            <person name="LaButti K."/>
            <person name="Andreopoulos B."/>
            <person name="Lipzen A."/>
            <person name="Chen C."/>
            <person name="Yan M."/>
            <person name="Daum C."/>
            <person name="Ng V."/>
            <person name="Clum A."/>
            <person name="Steindorff A."/>
            <person name="Ohm R.A."/>
            <person name="Martin F."/>
            <person name="Silar P."/>
            <person name="Natvig D.O."/>
            <person name="Lalanne C."/>
            <person name="Gautier V."/>
            <person name="Ament-Velasquez S.L."/>
            <person name="Kruys A."/>
            <person name="Hutchinson M.I."/>
            <person name="Powell A.J."/>
            <person name="Barry K."/>
            <person name="Miller A.N."/>
            <person name="Grigoriev I.V."/>
            <person name="Debuchy R."/>
            <person name="Gladieux P."/>
            <person name="Hiltunen Thoren M."/>
            <person name="Johannesson H."/>
        </authorList>
    </citation>
    <scope>NUCLEOTIDE SEQUENCE</scope>
    <source>
        <strain evidence="1">CBS 955.72</strain>
    </source>
</reference>
<dbReference type="EMBL" id="JAUIQD010000006">
    <property type="protein sequence ID" value="KAK3346659.1"/>
    <property type="molecule type" value="Genomic_DNA"/>
</dbReference>
<dbReference type="Proteomes" id="UP001275084">
    <property type="component" value="Unassembled WGS sequence"/>
</dbReference>
<dbReference type="AlphaFoldDB" id="A0AAJ0HBP5"/>
<evidence type="ECO:0000313" key="1">
    <source>
        <dbReference type="EMBL" id="KAK3346659.1"/>
    </source>
</evidence>
<comment type="caution">
    <text evidence="1">The sequence shown here is derived from an EMBL/GenBank/DDBJ whole genome shotgun (WGS) entry which is preliminary data.</text>
</comment>
<organism evidence="1 2">
    <name type="scientific">Lasiosphaeria hispida</name>
    <dbReference type="NCBI Taxonomy" id="260671"/>
    <lineage>
        <taxon>Eukaryota</taxon>
        <taxon>Fungi</taxon>
        <taxon>Dikarya</taxon>
        <taxon>Ascomycota</taxon>
        <taxon>Pezizomycotina</taxon>
        <taxon>Sordariomycetes</taxon>
        <taxon>Sordariomycetidae</taxon>
        <taxon>Sordariales</taxon>
        <taxon>Lasiosphaeriaceae</taxon>
        <taxon>Lasiosphaeria</taxon>
    </lineage>
</organism>
<gene>
    <name evidence="1" type="ORF">B0T25DRAFT_283410</name>
</gene>
<reference evidence="1" key="2">
    <citation type="submission" date="2023-06" db="EMBL/GenBank/DDBJ databases">
        <authorList>
            <consortium name="Lawrence Berkeley National Laboratory"/>
            <person name="Haridas S."/>
            <person name="Hensen N."/>
            <person name="Bonometti L."/>
            <person name="Westerberg I."/>
            <person name="Brannstrom I.O."/>
            <person name="Guillou S."/>
            <person name="Cros-Aarteil S."/>
            <person name="Calhoun S."/>
            <person name="Kuo A."/>
            <person name="Mondo S."/>
            <person name="Pangilinan J."/>
            <person name="Riley R."/>
            <person name="Labutti K."/>
            <person name="Andreopoulos B."/>
            <person name="Lipzen A."/>
            <person name="Chen C."/>
            <person name="Yanf M."/>
            <person name="Daum C."/>
            <person name="Ng V."/>
            <person name="Clum A."/>
            <person name="Steindorff A."/>
            <person name="Ohm R."/>
            <person name="Martin F."/>
            <person name="Silar P."/>
            <person name="Natvig D."/>
            <person name="Lalanne C."/>
            <person name="Gautier V."/>
            <person name="Ament-Velasquez S.L."/>
            <person name="Kruys A."/>
            <person name="Hutchinson M.I."/>
            <person name="Powell A.J."/>
            <person name="Barry K."/>
            <person name="Miller A.N."/>
            <person name="Grigoriev I.V."/>
            <person name="Debuchy R."/>
            <person name="Gladieux P."/>
            <person name="Thoren M.H."/>
            <person name="Johannesson H."/>
        </authorList>
    </citation>
    <scope>NUCLEOTIDE SEQUENCE</scope>
    <source>
        <strain evidence="1">CBS 955.72</strain>
    </source>
</reference>
<sequence>MSPAETAGAASGEGAGRIGVTTKTPKQLLILPQRCAARSPVPLLPTAARLGLLLRRHQPNRQLLRRPALRLQHAQLRPVHQPRPGDRRGMLPAAHQLRPQLRRQQGLGAVQHPLRRSDARSRRIIPVLLNHHPKPHLSPRGIILPRALQHQQIPGAHRELPGIQVAMIGRDSQWKLRKLRKVGTRRVEELQRVEYRDSSIRA</sequence>
<name>A0AAJ0HBP5_9PEZI</name>